<comment type="caution">
    <text evidence="1">The sequence shown here is derived from an EMBL/GenBank/DDBJ whole genome shotgun (WGS) entry which is preliminary data.</text>
</comment>
<sequence>MLIAFAGLPSSGKSSTAKALGRLINAEVHLEPEESAWPELVKERATVGAFTALTWFRTIRVPQLFKAADTRNRGDLSIIDSYYDVLVSCYLGEDSFEWLISKSDPYFPVAQKMTKTDWEELPKSDLLIFLRLDEKVWHEFMARRDRDFDRAAELSKHFAMQIKMEQACRKAAEDHGTRLVIIDQISSTPEITARRVAEAIGVAW</sequence>
<dbReference type="EMBL" id="JABFMR010000017">
    <property type="protein sequence ID" value="NUT88444.1"/>
    <property type="molecule type" value="Genomic_DNA"/>
</dbReference>
<dbReference type="Gene3D" id="3.40.50.300">
    <property type="entry name" value="P-loop containing nucleotide triphosphate hydrolases"/>
    <property type="match status" value="1"/>
</dbReference>
<evidence type="ECO:0000313" key="2">
    <source>
        <dbReference type="Proteomes" id="UP000536720"/>
    </source>
</evidence>
<dbReference type="InterPro" id="IPR027417">
    <property type="entry name" value="P-loop_NTPase"/>
</dbReference>
<dbReference type="SUPFAM" id="SSF52540">
    <property type="entry name" value="P-loop containing nucleoside triphosphate hydrolases"/>
    <property type="match status" value="1"/>
</dbReference>
<name>A0A7Y5Z8W8_9PSED</name>
<evidence type="ECO:0008006" key="3">
    <source>
        <dbReference type="Google" id="ProtNLM"/>
    </source>
</evidence>
<dbReference type="AlphaFoldDB" id="A0A7Y5Z8W8"/>
<dbReference type="RefSeq" id="WP_175363268.1">
    <property type="nucleotide sequence ID" value="NZ_JABFMR010000017.1"/>
</dbReference>
<gene>
    <name evidence="1" type="ORF">HNO91_18565</name>
</gene>
<reference evidence="1 2" key="1">
    <citation type="journal article" date="2020" name="Front. Plant Sci.">
        <title>Isolation of Rhizosphere Bacteria That Improve Quality and Water Stress Tolerance in Greenhouse Ornamentals.</title>
        <authorList>
            <person name="Nordstedt N.P."/>
            <person name="Jones M.L."/>
        </authorList>
    </citation>
    <scope>NUCLEOTIDE SEQUENCE [LARGE SCALE GENOMIC DNA]</scope>
    <source>
        <strain evidence="1 2">C7D2</strain>
    </source>
</reference>
<protein>
    <recommendedName>
        <fullName evidence="3">NadR/Ttd14 AAA domain-containing protein</fullName>
    </recommendedName>
</protein>
<organism evidence="1 2">
    <name type="scientific">Pseudomonas corrugata</name>
    <dbReference type="NCBI Taxonomy" id="47879"/>
    <lineage>
        <taxon>Bacteria</taxon>
        <taxon>Pseudomonadati</taxon>
        <taxon>Pseudomonadota</taxon>
        <taxon>Gammaproteobacteria</taxon>
        <taxon>Pseudomonadales</taxon>
        <taxon>Pseudomonadaceae</taxon>
        <taxon>Pseudomonas</taxon>
    </lineage>
</organism>
<accession>A0A7Y5Z8W8</accession>
<evidence type="ECO:0000313" key="1">
    <source>
        <dbReference type="EMBL" id="NUT88444.1"/>
    </source>
</evidence>
<dbReference type="Proteomes" id="UP000536720">
    <property type="component" value="Unassembled WGS sequence"/>
</dbReference>
<proteinExistence type="predicted"/>